<evidence type="ECO:0000313" key="2">
    <source>
        <dbReference type="EMBL" id="VDM26168.1"/>
    </source>
</evidence>
<feature type="compositionally biased region" description="Basic and acidic residues" evidence="1">
    <location>
        <begin position="47"/>
        <end position="56"/>
    </location>
</feature>
<protein>
    <submittedName>
        <fullName evidence="2 4">Uncharacterized protein</fullName>
    </submittedName>
</protein>
<sequence length="195" mass="22490">MCEAESTERGKHSSRTKTAITRKNTDEFKGGALRSKRDTSSSLRLTYADDHRERAHGVSSGREVNGKDYRSSQNEDRVMDETQFSNPHSFDYNFEDDLRKPADTNDIYDEVVPFLPGFVLHKNGKDVGYTRVPIVTRKVPTWSTPRPRNRKLDIYDPWTMPPYGASTWRSQTKPPLSKLQLIHPKGLQEKLDRSY</sequence>
<reference evidence="2 3" key="2">
    <citation type="submission" date="2018-11" db="EMBL/GenBank/DDBJ databases">
        <authorList>
            <consortium name="Pathogen Informatics"/>
        </authorList>
    </citation>
    <scope>NUCLEOTIDE SEQUENCE [LARGE SCALE GENOMIC DNA]</scope>
</reference>
<feature type="compositionally biased region" description="Basic and acidic residues" evidence="1">
    <location>
        <begin position="23"/>
        <end position="39"/>
    </location>
</feature>
<proteinExistence type="predicted"/>
<feature type="region of interest" description="Disordered" evidence="1">
    <location>
        <begin position="1"/>
        <end position="92"/>
    </location>
</feature>
<feature type="compositionally biased region" description="Basic and acidic residues" evidence="1">
    <location>
        <begin position="1"/>
        <end position="11"/>
    </location>
</feature>
<evidence type="ECO:0000313" key="3">
    <source>
        <dbReference type="Proteomes" id="UP000050794"/>
    </source>
</evidence>
<reference evidence="4" key="1">
    <citation type="submission" date="2016-06" db="UniProtKB">
        <authorList>
            <consortium name="WormBaseParasite"/>
        </authorList>
    </citation>
    <scope>IDENTIFICATION</scope>
</reference>
<evidence type="ECO:0000313" key="4">
    <source>
        <dbReference type="WBParaSite" id="TCNE_0000143601-mRNA-1"/>
    </source>
</evidence>
<dbReference type="EMBL" id="UYWY01001076">
    <property type="protein sequence ID" value="VDM26168.1"/>
    <property type="molecule type" value="Genomic_DNA"/>
</dbReference>
<dbReference type="Proteomes" id="UP000050794">
    <property type="component" value="Unassembled WGS sequence"/>
</dbReference>
<dbReference type="WBParaSite" id="TCNE_0000143601-mRNA-1">
    <property type="protein sequence ID" value="TCNE_0000143601-mRNA-1"/>
    <property type="gene ID" value="TCNE_0000143601"/>
</dbReference>
<accession>A0A183TYW7</accession>
<keyword evidence="3" id="KW-1185">Reference proteome</keyword>
<evidence type="ECO:0000256" key="1">
    <source>
        <dbReference type="SAM" id="MobiDB-lite"/>
    </source>
</evidence>
<organism evidence="3 4">
    <name type="scientific">Toxocara canis</name>
    <name type="common">Canine roundworm</name>
    <dbReference type="NCBI Taxonomy" id="6265"/>
    <lineage>
        <taxon>Eukaryota</taxon>
        <taxon>Metazoa</taxon>
        <taxon>Ecdysozoa</taxon>
        <taxon>Nematoda</taxon>
        <taxon>Chromadorea</taxon>
        <taxon>Rhabditida</taxon>
        <taxon>Spirurina</taxon>
        <taxon>Ascaridomorpha</taxon>
        <taxon>Ascaridoidea</taxon>
        <taxon>Toxocaridae</taxon>
        <taxon>Toxocara</taxon>
    </lineage>
</organism>
<gene>
    <name evidence="2" type="ORF">TCNE_LOCUS1437</name>
</gene>
<feature type="compositionally biased region" description="Basic and acidic residues" evidence="1">
    <location>
        <begin position="64"/>
        <end position="80"/>
    </location>
</feature>
<name>A0A183TYW7_TOXCA</name>
<dbReference type="AlphaFoldDB" id="A0A183TYW7"/>